<dbReference type="EMBL" id="JAKEIP010000382">
    <property type="protein sequence ID" value="MCF1599930.1"/>
    <property type="molecule type" value="Genomic_DNA"/>
</dbReference>
<feature type="region of interest" description="Disordered" evidence="1">
    <location>
        <begin position="1"/>
        <end position="33"/>
    </location>
</feature>
<gene>
    <name evidence="2" type="ORF">L0P92_41245</name>
</gene>
<dbReference type="AlphaFoldDB" id="A0A9X1Q8P8"/>
<evidence type="ECO:0000313" key="3">
    <source>
        <dbReference type="Proteomes" id="UP001139384"/>
    </source>
</evidence>
<name>A0A9X1Q8P8_STRM4</name>
<evidence type="ECO:0000313" key="2">
    <source>
        <dbReference type="EMBL" id="MCF1599930.1"/>
    </source>
</evidence>
<keyword evidence="3" id="KW-1185">Reference proteome</keyword>
<dbReference type="Proteomes" id="UP001139384">
    <property type="component" value="Unassembled WGS sequence"/>
</dbReference>
<organism evidence="2 3">
    <name type="scientific">Streptomyces muensis</name>
    <dbReference type="NCBI Taxonomy" id="1077944"/>
    <lineage>
        <taxon>Bacteria</taxon>
        <taxon>Bacillati</taxon>
        <taxon>Actinomycetota</taxon>
        <taxon>Actinomycetes</taxon>
        <taxon>Kitasatosporales</taxon>
        <taxon>Streptomycetaceae</taxon>
        <taxon>Streptomyces</taxon>
    </lineage>
</organism>
<accession>A0A9X1Q8P8</accession>
<reference evidence="2" key="1">
    <citation type="submission" date="2022-01" db="EMBL/GenBank/DDBJ databases">
        <title>Draft Genome Sequences of Seven Type Strains of the Genus Streptomyces.</title>
        <authorList>
            <person name="Aziz S."/>
            <person name="Coretto E."/>
            <person name="Chronakova A."/>
            <person name="Sproer C."/>
            <person name="Huber K."/>
            <person name="Nouioui I."/>
            <person name="Gross H."/>
        </authorList>
    </citation>
    <scope>NUCLEOTIDE SEQUENCE</scope>
    <source>
        <strain evidence="2">DSM 103493</strain>
    </source>
</reference>
<protein>
    <submittedName>
        <fullName evidence="2">DUF3151 domain-containing protein</fullName>
    </submittedName>
</protein>
<comment type="caution">
    <text evidence="2">The sequence shown here is derived from an EMBL/GenBank/DDBJ whole genome shotgun (WGS) entry which is preliminary data.</text>
</comment>
<evidence type="ECO:0000256" key="1">
    <source>
        <dbReference type="SAM" id="MobiDB-lite"/>
    </source>
</evidence>
<feature type="non-terminal residue" evidence="2">
    <location>
        <position position="33"/>
    </location>
</feature>
<sequence length="33" mass="3475">MAIHENLLGGPPPTHLPADPEPRVLRARGPAPP</sequence>
<proteinExistence type="predicted"/>